<protein>
    <submittedName>
        <fullName evidence="1">Uncharacterized protein</fullName>
    </submittedName>
</protein>
<keyword evidence="2" id="KW-1185">Reference proteome</keyword>
<reference evidence="1" key="1">
    <citation type="submission" date="2023-08" db="EMBL/GenBank/DDBJ databases">
        <title>A de novo genome assembly of Solanum verrucosum Schlechtendal, a Mexican diploid species geographically isolated from the other diploid A-genome species in potato relatives.</title>
        <authorList>
            <person name="Hosaka K."/>
        </authorList>
    </citation>
    <scope>NUCLEOTIDE SEQUENCE</scope>
    <source>
        <tissue evidence="1">Young leaves</tissue>
    </source>
</reference>
<dbReference type="AlphaFoldDB" id="A0AAF0TKX1"/>
<dbReference type="EMBL" id="CP133615">
    <property type="protein sequence ID" value="WMV24232.1"/>
    <property type="molecule type" value="Genomic_DNA"/>
</dbReference>
<evidence type="ECO:0000313" key="2">
    <source>
        <dbReference type="Proteomes" id="UP001234989"/>
    </source>
</evidence>
<gene>
    <name evidence="1" type="ORF">MTR67_017617</name>
</gene>
<sequence length="95" mass="11248">MVIRPPKVPVCQALKEKTKLARERSSRQIAEWFLNAVLYGPKLQNMRMIKAKEKRVMEMTKGRIAELIGEHDLLRRVTIRSTFFGDYKYIFEHLV</sequence>
<dbReference type="Proteomes" id="UP001234989">
    <property type="component" value="Chromosome 4"/>
</dbReference>
<name>A0AAF0TKX1_SOLVR</name>
<organism evidence="1 2">
    <name type="scientific">Solanum verrucosum</name>
    <dbReference type="NCBI Taxonomy" id="315347"/>
    <lineage>
        <taxon>Eukaryota</taxon>
        <taxon>Viridiplantae</taxon>
        <taxon>Streptophyta</taxon>
        <taxon>Embryophyta</taxon>
        <taxon>Tracheophyta</taxon>
        <taxon>Spermatophyta</taxon>
        <taxon>Magnoliopsida</taxon>
        <taxon>eudicotyledons</taxon>
        <taxon>Gunneridae</taxon>
        <taxon>Pentapetalae</taxon>
        <taxon>asterids</taxon>
        <taxon>lamiids</taxon>
        <taxon>Solanales</taxon>
        <taxon>Solanaceae</taxon>
        <taxon>Solanoideae</taxon>
        <taxon>Solaneae</taxon>
        <taxon>Solanum</taxon>
    </lineage>
</organism>
<accession>A0AAF0TKX1</accession>
<evidence type="ECO:0000313" key="1">
    <source>
        <dbReference type="EMBL" id="WMV24232.1"/>
    </source>
</evidence>
<proteinExistence type="predicted"/>